<gene>
    <name evidence="1" type="ORF">B0F90DRAFT_1789240</name>
</gene>
<dbReference type="Proteomes" id="UP001203297">
    <property type="component" value="Unassembled WGS sequence"/>
</dbReference>
<sequence length="67" mass="7803">KGLLQIADSLAKGFRQSRKWCHVFVTDRAENAESLLRKWTKKDVKIKESRMKKSGKSRGYVAVGYMW</sequence>
<dbReference type="EMBL" id="WTXG01000255">
    <property type="protein sequence ID" value="KAI0290075.1"/>
    <property type="molecule type" value="Genomic_DNA"/>
</dbReference>
<protein>
    <submittedName>
        <fullName evidence="1">Uncharacterized protein</fullName>
    </submittedName>
</protein>
<comment type="caution">
    <text evidence="1">The sequence shown here is derived from an EMBL/GenBank/DDBJ whole genome shotgun (WGS) entry which is preliminary data.</text>
</comment>
<feature type="non-terminal residue" evidence="1">
    <location>
        <position position="1"/>
    </location>
</feature>
<keyword evidence="2" id="KW-1185">Reference proteome</keyword>
<accession>A0AAD4LUI7</accession>
<evidence type="ECO:0000313" key="1">
    <source>
        <dbReference type="EMBL" id="KAI0290075.1"/>
    </source>
</evidence>
<dbReference type="AlphaFoldDB" id="A0AAD4LUI7"/>
<organism evidence="1 2">
    <name type="scientific">Multifurca ochricompacta</name>
    <dbReference type="NCBI Taxonomy" id="376703"/>
    <lineage>
        <taxon>Eukaryota</taxon>
        <taxon>Fungi</taxon>
        <taxon>Dikarya</taxon>
        <taxon>Basidiomycota</taxon>
        <taxon>Agaricomycotina</taxon>
        <taxon>Agaricomycetes</taxon>
        <taxon>Russulales</taxon>
        <taxon>Russulaceae</taxon>
        <taxon>Multifurca</taxon>
    </lineage>
</organism>
<evidence type="ECO:0000313" key="2">
    <source>
        <dbReference type="Proteomes" id="UP001203297"/>
    </source>
</evidence>
<name>A0AAD4LUI7_9AGAM</name>
<proteinExistence type="predicted"/>
<reference evidence="1" key="1">
    <citation type="journal article" date="2022" name="New Phytol.">
        <title>Evolutionary transition to the ectomycorrhizal habit in the genomes of a hyperdiverse lineage of mushroom-forming fungi.</title>
        <authorList>
            <person name="Looney B."/>
            <person name="Miyauchi S."/>
            <person name="Morin E."/>
            <person name="Drula E."/>
            <person name="Courty P.E."/>
            <person name="Kohler A."/>
            <person name="Kuo A."/>
            <person name="LaButti K."/>
            <person name="Pangilinan J."/>
            <person name="Lipzen A."/>
            <person name="Riley R."/>
            <person name="Andreopoulos W."/>
            <person name="He G."/>
            <person name="Johnson J."/>
            <person name="Nolan M."/>
            <person name="Tritt A."/>
            <person name="Barry K.W."/>
            <person name="Grigoriev I.V."/>
            <person name="Nagy L.G."/>
            <person name="Hibbett D."/>
            <person name="Henrissat B."/>
            <person name="Matheny P.B."/>
            <person name="Labbe J."/>
            <person name="Martin F.M."/>
        </authorList>
    </citation>
    <scope>NUCLEOTIDE SEQUENCE</scope>
    <source>
        <strain evidence="1">BPL690</strain>
    </source>
</reference>